<dbReference type="EMBL" id="CDMC01000011">
    <property type="protein sequence ID" value="CEL08368.1"/>
    <property type="molecule type" value="Genomic_DNA"/>
</dbReference>
<protein>
    <submittedName>
        <fullName evidence="1">Uncharacterized protein</fullName>
    </submittedName>
</protein>
<dbReference type="Proteomes" id="UP000054771">
    <property type="component" value="Unassembled WGS sequence"/>
</dbReference>
<accession>A0A0U5G9E8</accession>
<keyword evidence="2" id="KW-1185">Reference proteome</keyword>
<evidence type="ECO:0000313" key="2">
    <source>
        <dbReference type="Proteomes" id="UP000054771"/>
    </source>
</evidence>
<dbReference type="AlphaFoldDB" id="A0A0U5G9E8"/>
<name>A0A0U5G9E8_ASPCI</name>
<organism evidence="1 2">
    <name type="scientific">Aspergillus calidoustus</name>
    <dbReference type="NCBI Taxonomy" id="454130"/>
    <lineage>
        <taxon>Eukaryota</taxon>
        <taxon>Fungi</taxon>
        <taxon>Dikarya</taxon>
        <taxon>Ascomycota</taxon>
        <taxon>Pezizomycotina</taxon>
        <taxon>Eurotiomycetes</taxon>
        <taxon>Eurotiomycetidae</taxon>
        <taxon>Eurotiales</taxon>
        <taxon>Aspergillaceae</taxon>
        <taxon>Aspergillus</taxon>
        <taxon>Aspergillus subgen. Nidulantes</taxon>
    </lineage>
</organism>
<proteinExistence type="predicted"/>
<gene>
    <name evidence="1" type="ORF">ASPCAL11519</name>
</gene>
<sequence>MVRQASSLFRENANNHHHGTLAEESLASLFFSFSPDAPPPCHKMSEDLAFTEHGPASIAFGPRGWQFQIINKKKSSYPAPEFSLTSWLDPAAKVTKASDRQREIII</sequence>
<reference evidence="2" key="1">
    <citation type="journal article" date="2016" name="Genome Announc.">
        <title>Draft genome sequences of fungus Aspergillus calidoustus.</title>
        <authorList>
            <person name="Horn F."/>
            <person name="Linde J."/>
            <person name="Mattern D.J."/>
            <person name="Walther G."/>
            <person name="Guthke R."/>
            <person name="Scherlach K."/>
            <person name="Martin K."/>
            <person name="Brakhage A.A."/>
            <person name="Petzke L."/>
            <person name="Valiante V."/>
        </authorList>
    </citation>
    <scope>NUCLEOTIDE SEQUENCE [LARGE SCALE GENOMIC DNA]</scope>
    <source>
        <strain evidence="2">SF006504</strain>
    </source>
</reference>
<evidence type="ECO:0000313" key="1">
    <source>
        <dbReference type="EMBL" id="CEL08368.1"/>
    </source>
</evidence>